<keyword evidence="1 2" id="KW-0732">Signal</keyword>
<evidence type="ECO:0000313" key="3">
    <source>
        <dbReference type="EMBL" id="MXO70814.1"/>
    </source>
</evidence>
<dbReference type="Proteomes" id="UP000466966">
    <property type="component" value="Unassembled WGS sequence"/>
</dbReference>
<feature type="chain" id="PRO_5032496690" evidence="2">
    <location>
        <begin position="27"/>
        <end position="347"/>
    </location>
</feature>
<dbReference type="PANTHER" id="PTHR33376:SF5">
    <property type="entry name" value="EXTRACYTOPLASMIC SOLUTE RECEPTOR PROTEIN"/>
    <property type="match status" value="1"/>
</dbReference>
<protein>
    <submittedName>
        <fullName evidence="3">ABC transporter substrate-binding protein</fullName>
    </submittedName>
</protein>
<dbReference type="GO" id="GO:0055085">
    <property type="term" value="P:transmembrane transport"/>
    <property type="evidence" value="ECO:0007669"/>
    <property type="project" value="InterPro"/>
</dbReference>
<dbReference type="Gene3D" id="3.40.190.170">
    <property type="entry name" value="Bacterial extracellular solute-binding protein, family 7"/>
    <property type="match status" value="1"/>
</dbReference>
<gene>
    <name evidence="3" type="ORF">GRI99_04095</name>
</gene>
<accession>A0A844YWG4</accession>
<dbReference type="PROSITE" id="PS51257">
    <property type="entry name" value="PROKAR_LIPOPROTEIN"/>
    <property type="match status" value="1"/>
</dbReference>
<keyword evidence="4" id="KW-1185">Reference proteome</keyword>
<dbReference type="RefSeq" id="WP_160770682.1">
    <property type="nucleotide sequence ID" value="NZ_WTYV01000001.1"/>
</dbReference>
<evidence type="ECO:0000313" key="4">
    <source>
        <dbReference type="Proteomes" id="UP000466966"/>
    </source>
</evidence>
<reference evidence="3 4" key="1">
    <citation type="submission" date="2019-12" db="EMBL/GenBank/DDBJ databases">
        <title>Genomic-based taxomic classification of the family Erythrobacteraceae.</title>
        <authorList>
            <person name="Xu L."/>
        </authorList>
    </citation>
    <scope>NUCLEOTIDE SEQUENCE [LARGE SCALE GENOMIC DNA]</scope>
    <source>
        <strain evidence="3 4">M0322</strain>
    </source>
</reference>
<name>A0A844YWG4_9SPHN</name>
<dbReference type="NCBIfam" id="NF037995">
    <property type="entry name" value="TRAP_S1"/>
    <property type="match status" value="1"/>
</dbReference>
<comment type="caution">
    <text evidence="3">The sequence shown here is derived from an EMBL/GenBank/DDBJ whole genome shotgun (WGS) entry which is preliminary data.</text>
</comment>
<dbReference type="EMBL" id="WTYV01000001">
    <property type="protein sequence ID" value="MXO70814.1"/>
    <property type="molecule type" value="Genomic_DNA"/>
</dbReference>
<dbReference type="PANTHER" id="PTHR33376">
    <property type="match status" value="1"/>
</dbReference>
<organism evidence="3 4">
    <name type="scientific">Alteraurantiacibacter buctensis</name>
    <dbReference type="NCBI Taxonomy" id="1503981"/>
    <lineage>
        <taxon>Bacteria</taxon>
        <taxon>Pseudomonadati</taxon>
        <taxon>Pseudomonadota</taxon>
        <taxon>Alphaproteobacteria</taxon>
        <taxon>Sphingomonadales</taxon>
        <taxon>Erythrobacteraceae</taxon>
        <taxon>Alteraurantiacibacter</taxon>
    </lineage>
</organism>
<evidence type="ECO:0000256" key="2">
    <source>
        <dbReference type="SAM" id="SignalP"/>
    </source>
</evidence>
<feature type="signal peptide" evidence="2">
    <location>
        <begin position="1"/>
        <end position="26"/>
    </location>
</feature>
<dbReference type="InterPro" id="IPR018389">
    <property type="entry name" value="DctP_fam"/>
</dbReference>
<evidence type="ECO:0000256" key="1">
    <source>
        <dbReference type="ARBA" id="ARBA00022729"/>
    </source>
</evidence>
<proteinExistence type="predicted"/>
<sequence length="347" mass="38199">MRWLATLFATLCAALLVASCAKPLPAGVTELTYATPYPPSHPFSKADQRWMDWVEEQSQGRIRVRPLWSGSLLSADMSMEELRHGVADIGLITPIYVRGGTHLIRIQSGFYSGVKTVEGQVALYRCLEAGEPQVARELQGLKVLAVQGGLLPGLLTRNRRVTSLDDIRGLRIRAPTELLPVLRNLGADPVNMPMGEVYSALTKGVIDGVVAPPDTFRALHFVDVGKYYFDMQVPRGAYPARAMGEARWNTLEPWQRDLLERSTAVWEAALAEEIRASEAVGRAAGEGIITYARITPADQRRFDELYLHDARINAQRLNAYGIDGLRAFNLVRSSIAGPDTITCGDPS</sequence>
<dbReference type="OrthoDB" id="8673861at2"/>
<dbReference type="Pfam" id="PF03480">
    <property type="entry name" value="DctP"/>
    <property type="match status" value="1"/>
</dbReference>
<dbReference type="InterPro" id="IPR038404">
    <property type="entry name" value="TRAP_DctP_sf"/>
</dbReference>
<dbReference type="AlphaFoldDB" id="A0A844YWG4"/>